<sequence>MKRRNLQKILPNASTPSTNVAENTGIKDQNLFLDQATLNVDGNVDIENFLETRDLKVADTITSPCEFTVGGGLSAESSQFKATTLSKGLEITSEDQDGRVPKFTNVSDPQSPRDALTYNYYRNTGCQALNLYTYYSSSQPTTVGKPIETVCQNPNPETYRISASAKIYDAVTRFPYIQFKAPGIYQVTIQIRRESGQHSGLDNPNLYLNLMIGNNKTLLCASDTRGYSGGHRTSVAVTGTFTLTEIVATPPHDYPWLFLETTIGLDIKSMSTCVIWFPFQANFAEVD</sequence>
<dbReference type="AlphaFoldDB" id="A0A0F7WSC2"/>
<organism evidence="1">
    <name type="scientific">Chlamydia pneumoniae</name>
    <name type="common">Chlamydophila pneumoniae</name>
    <dbReference type="NCBI Taxonomy" id="83558"/>
    <lineage>
        <taxon>Bacteria</taxon>
        <taxon>Pseudomonadati</taxon>
        <taxon>Chlamydiota</taxon>
        <taxon>Chlamydiia</taxon>
        <taxon>Chlamydiales</taxon>
        <taxon>Chlamydiaceae</taxon>
        <taxon>Chlamydia/Chlamydophila group</taxon>
        <taxon>Chlamydia</taxon>
    </lineage>
</organism>
<name>A0A0F7WSC2_CHLPN</name>
<proteinExistence type="predicted"/>
<accession>A0A0F7WSC2</accession>
<evidence type="ECO:0000313" key="1">
    <source>
        <dbReference type="EMBL" id="CRI42381.1"/>
    </source>
</evidence>
<dbReference type="EMBL" id="LN847039">
    <property type="protein sequence ID" value="CRI42381.1"/>
    <property type="molecule type" value="Genomic_DNA"/>
</dbReference>
<protein>
    <submittedName>
        <fullName evidence="1">Uncharacterized protein</fullName>
    </submittedName>
</protein>
<gene>
    <name evidence="1" type="ORF">BN1224_DC9_BH_00140</name>
</gene>
<reference evidence="1" key="1">
    <citation type="submission" date="2015-05" db="EMBL/GenBank/DDBJ databases">
        <authorList>
            <person name="Rattei Thomas"/>
        </authorList>
    </citation>
    <scope>NUCLEOTIDE SEQUENCE</scope>
    <source>
        <strain evidence="1">DC9</strain>
    </source>
</reference>